<evidence type="ECO:0000256" key="5">
    <source>
        <dbReference type="ARBA" id="ARBA00022989"/>
    </source>
</evidence>
<dbReference type="SUPFAM" id="SSF103473">
    <property type="entry name" value="MFS general substrate transporter"/>
    <property type="match status" value="1"/>
</dbReference>
<feature type="transmembrane region" description="Helical" evidence="7">
    <location>
        <begin position="112"/>
        <end position="133"/>
    </location>
</feature>
<gene>
    <name evidence="9" type="ORF">D806_006100</name>
</gene>
<dbReference type="InterPro" id="IPR011701">
    <property type="entry name" value="MFS"/>
</dbReference>
<feature type="transmembrane region" description="Helical" evidence="7">
    <location>
        <begin position="20"/>
        <end position="45"/>
    </location>
</feature>
<reference evidence="10" key="2">
    <citation type="submission" date="2018-03" db="EMBL/GenBank/DDBJ databases">
        <authorList>
            <person name="Derbyshire K."/>
            <person name="Gray T.A."/>
            <person name="Champion M."/>
        </authorList>
    </citation>
    <scope>NUCLEOTIDE SEQUENCE [LARGE SCALE GENOMIC DNA]</scope>
    <source>
        <strain evidence="10">MKD8</strain>
    </source>
</reference>
<organism evidence="9 10">
    <name type="scientific">Mycolicibacterium smegmatis (strain MKD8)</name>
    <name type="common">Mycobacterium smegmatis</name>
    <dbReference type="NCBI Taxonomy" id="1214915"/>
    <lineage>
        <taxon>Bacteria</taxon>
        <taxon>Bacillati</taxon>
        <taxon>Actinomycetota</taxon>
        <taxon>Actinomycetes</taxon>
        <taxon>Mycobacteriales</taxon>
        <taxon>Mycobacteriaceae</taxon>
        <taxon>Mycolicibacterium</taxon>
    </lineage>
</organism>
<dbReference type="EMBL" id="CP027541">
    <property type="protein sequence ID" value="AWT51602.1"/>
    <property type="molecule type" value="Genomic_DNA"/>
</dbReference>
<dbReference type="GeneID" id="93455449"/>
<evidence type="ECO:0000259" key="8">
    <source>
        <dbReference type="PROSITE" id="PS50850"/>
    </source>
</evidence>
<reference evidence="9 10" key="1">
    <citation type="journal article" date="2013" name="Genome Announc.">
        <title>Draft genome sequence of MKD8, a conjugal recipient Mycobacterium smegmatis strain.</title>
        <authorList>
            <person name="Gray T.A."/>
            <person name="Palumbo M.J."/>
            <person name="Derbyshire K.M."/>
        </authorList>
    </citation>
    <scope>NUCLEOTIDE SEQUENCE [LARGE SCALE GENOMIC DNA]</scope>
    <source>
        <strain evidence="9 10">MKD8</strain>
    </source>
</reference>
<feature type="domain" description="Major facilitator superfamily (MFS) profile" evidence="8">
    <location>
        <begin position="19"/>
        <end position="402"/>
    </location>
</feature>
<sequence length="417" mass="43374">MTATATPSETQHRSHRLRPWVAVAAAAFCIGWGGNQFTPLLIAYTQHSGYTRVDVDVLLGAYVLGLIPGLLVASTLSDRYGRRPVMALGVASSALGSVILAIGEYWGFSALFAGRLLSGAAVGIAMAVGSAWITELSRAPFDDAAPGSGARRASICLSLGLGVGPLCAGLLTEYAPLPLVLTYLVHAGLCLPALWAIRHRTIETRSGTPSVGVIEGLRVPAAAHRRFVRVVMPMAPWIFGSAAIAYAIVPALVADRLGHWALLYTAGLTVLTLGCGVAVQPIARRLDDHSSARAVVVSMVLMALGVFAAVATAVTRSIGMAVVVAMLLGCAYGIAIVSGLLEVQRIAEPDELAGISGVYYSLAYAGFLLPAILAALARFFSYPAMLTVVGLLAAACTALCASGWSKHLEPRTVTARV</sequence>
<dbReference type="Pfam" id="PF07690">
    <property type="entry name" value="MFS_1"/>
    <property type="match status" value="1"/>
</dbReference>
<evidence type="ECO:0000256" key="1">
    <source>
        <dbReference type="ARBA" id="ARBA00004651"/>
    </source>
</evidence>
<feature type="transmembrane region" description="Helical" evidence="7">
    <location>
        <begin position="320"/>
        <end position="341"/>
    </location>
</feature>
<feature type="transmembrane region" description="Helical" evidence="7">
    <location>
        <begin position="294"/>
        <end position="314"/>
    </location>
</feature>
<dbReference type="RefSeq" id="WP_011727019.1">
    <property type="nucleotide sequence ID" value="NZ_CP027541.1"/>
</dbReference>
<keyword evidence="2" id="KW-0813">Transport</keyword>
<feature type="transmembrane region" description="Helical" evidence="7">
    <location>
        <begin position="382"/>
        <end position="401"/>
    </location>
</feature>
<evidence type="ECO:0000256" key="6">
    <source>
        <dbReference type="ARBA" id="ARBA00023136"/>
    </source>
</evidence>
<dbReference type="GO" id="GO:0022857">
    <property type="term" value="F:transmembrane transporter activity"/>
    <property type="evidence" value="ECO:0007669"/>
    <property type="project" value="InterPro"/>
</dbReference>
<keyword evidence="6 7" id="KW-0472">Membrane</keyword>
<evidence type="ECO:0000313" key="10">
    <source>
        <dbReference type="Proteomes" id="UP000011200"/>
    </source>
</evidence>
<accession>A0A2U9PIQ1</accession>
<comment type="subcellular location">
    <subcellularLocation>
        <location evidence="1">Cell membrane</location>
        <topology evidence="1">Multi-pass membrane protein</topology>
    </subcellularLocation>
</comment>
<dbReference type="PANTHER" id="PTHR23517:SF13">
    <property type="entry name" value="MAJOR FACILITATOR SUPERFAMILY MFS_1"/>
    <property type="match status" value="1"/>
</dbReference>
<dbReference type="GO" id="GO:0005886">
    <property type="term" value="C:plasma membrane"/>
    <property type="evidence" value="ECO:0007669"/>
    <property type="project" value="UniProtKB-SubCell"/>
</dbReference>
<dbReference type="AlphaFoldDB" id="A0A2U9PIQ1"/>
<dbReference type="PANTHER" id="PTHR23517">
    <property type="entry name" value="RESISTANCE PROTEIN MDTM, PUTATIVE-RELATED-RELATED"/>
    <property type="match status" value="1"/>
</dbReference>
<dbReference type="Proteomes" id="UP000011200">
    <property type="component" value="Chromosome"/>
</dbReference>
<evidence type="ECO:0000313" key="9">
    <source>
        <dbReference type="EMBL" id="AWT51602.1"/>
    </source>
</evidence>
<dbReference type="InterPro" id="IPR036259">
    <property type="entry name" value="MFS_trans_sf"/>
</dbReference>
<protein>
    <submittedName>
        <fullName evidence="9">Permease, major facilitator family protein</fullName>
    </submittedName>
</protein>
<dbReference type="PROSITE" id="PS00216">
    <property type="entry name" value="SUGAR_TRANSPORT_1"/>
    <property type="match status" value="1"/>
</dbReference>
<feature type="transmembrane region" description="Helical" evidence="7">
    <location>
        <begin position="261"/>
        <end position="282"/>
    </location>
</feature>
<feature type="transmembrane region" description="Helical" evidence="7">
    <location>
        <begin position="177"/>
        <end position="197"/>
    </location>
</feature>
<evidence type="ECO:0000256" key="3">
    <source>
        <dbReference type="ARBA" id="ARBA00022475"/>
    </source>
</evidence>
<feature type="transmembrane region" description="Helical" evidence="7">
    <location>
        <begin position="353"/>
        <end position="376"/>
    </location>
</feature>
<keyword evidence="3" id="KW-1003">Cell membrane</keyword>
<name>A0A2U9PIQ1_MYCSE</name>
<proteinExistence type="predicted"/>
<dbReference type="PROSITE" id="PS50850">
    <property type="entry name" value="MFS"/>
    <property type="match status" value="1"/>
</dbReference>
<dbReference type="Gene3D" id="1.20.1250.20">
    <property type="entry name" value="MFS general substrate transporter like domains"/>
    <property type="match status" value="1"/>
</dbReference>
<feature type="transmembrane region" description="Helical" evidence="7">
    <location>
        <begin position="57"/>
        <end position="73"/>
    </location>
</feature>
<keyword evidence="4 7" id="KW-0812">Transmembrane</keyword>
<feature type="transmembrane region" description="Helical" evidence="7">
    <location>
        <begin position="85"/>
        <end position="106"/>
    </location>
</feature>
<dbReference type="InterPro" id="IPR020846">
    <property type="entry name" value="MFS_dom"/>
</dbReference>
<dbReference type="InterPro" id="IPR005829">
    <property type="entry name" value="Sugar_transporter_CS"/>
</dbReference>
<feature type="transmembrane region" description="Helical" evidence="7">
    <location>
        <begin position="153"/>
        <end position="171"/>
    </location>
</feature>
<evidence type="ECO:0000256" key="4">
    <source>
        <dbReference type="ARBA" id="ARBA00022692"/>
    </source>
</evidence>
<evidence type="ECO:0000256" key="2">
    <source>
        <dbReference type="ARBA" id="ARBA00022448"/>
    </source>
</evidence>
<dbReference type="InterPro" id="IPR050171">
    <property type="entry name" value="MFS_Transporters"/>
</dbReference>
<evidence type="ECO:0000256" key="7">
    <source>
        <dbReference type="SAM" id="Phobius"/>
    </source>
</evidence>
<feature type="transmembrane region" description="Helical" evidence="7">
    <location>
        <begin position="227"/>
        <end position="249"/>
    </location>
</feature>
<keyword evidence="5 7" id="KW-1133">Transmembrane helix</keyword>